<evidence type="ECO:0000313" key="6">
    <source>
        <dbReference type="Proteomes" id="UP000594263"/>
    </source>
</evidence>
<dbReference type="GO" id="GO:0046872">
    <property type="term" value="F:metal ion binding"/>
    <property type="evidence" value="ECO:0007669"/>
    <property type="project" value="UniProtKB-UniRule"/>
</dbReference>
<keyword evidence="2 4" id="KW-0479">Metal-binding</keyword>
<dbReference type="Pfam" id="PF01439">
    <property type="entry name" value="Metallothio_2"/>
    <property type="match status" value="1"/>
</dbReference>
<evidence type="ECO:0000256" key="2">
    <source>
        <dbReference type="ARBA" id="ARBA00022723"/>
    </source>
</evidence>
<dbReference type="Proteomes" id="UP000594263">
    <property type="component" value="Unplaced"/>
</dbReference>
<dbReference type="Gramene" id="Kaladp0075s0048.1.v1.1">
    <property type="protein sequence ID" value="Kaladp0075s0048.1.v1.1"/>
    <property type="gene ID" value="Kaladp0075s0048.v1.1"/>
</dbReference>
<dbReference type="OMA" id="WGSSCKC"/>
<organism evidence="5 6">
    <name type="scientific">Kalanchoe fedtschenkoi</name>
    <name type="common">Lavender scallops</name>
    <name type="synonym">South American air plant</name>
    <dbReference type="NCBI Taxonomy" id="63787"/>
    <lineage>
        <taxon>Eukaryota</taxon>
        <taxon>Viridiplantae</taxon>
        <taxon>Streptophyta</taxon>
        <taxon>Embryophyta</taxon>
        <taxon>Tracheophyta</taxon>
        <taxon>Spermatophyta</taxon>
        <taxon>Magnoliopsida</taxon>
        <taxon>eudicotyledons</taxon>
        <taxon>Gunneridae</taxon>
        <taxon>Pentapetalae</taxon>
        <taxon>Saxifragales</taxon>
        <taxon>Crassulaceae</taxon>
        <taxon>Kalanchoe</taxon>
    </lineage>
</organism>
<name>A0A7N0UM09_KALFE</name>
<evidence type="ECO:0000256" key="1">
    <source>
        <dbReference type="ARBA" id="ARBA00005802"/>
    </source>
</evidence>
<accession>A0A7N0UM09</accession>
<proteinExistence type="inferred from homology"/>
<evidence type="ECO:0000256" key="4">
    <source>
        <dbReference type="RuleBase" id="RU369052"/>
    </source>
</evidence>
<evidence type="ECO:0000313" key="5">
    <source>
        <dbReference type="EnsemblPlants" id="Kaladp0075s0048.1.v1.1"/>
    </source>
</evidence>
<dbReference type="PANTHER" id="PTHR33543:SF33">
    <property type="entry name" value="METALLOTHIONEIN-LIKE PROTEIN 2B"/>
    <property type="match status" value="1"/>
</dbReference>
<keyword evidence="6" id="KW-1185">Reference proteome</keyword>
<dbReference type="EnsemblPlants" id="Kaladp0075s0048.1.v1.1">
    <property type="protein sequence ID" value="Kaladp0075s0048.1.v1.1"/>
    <property type="gene ID" value="Kaladp0075s0048.v1.1"/>
</dbReference>
<reference evidence="5" key="1">
    <citation type="submission" date="2021-01" db="UniProtKB">
        <authorList>
            <consortium name="EnsemblPlants"/>
        </authorList>
    </citation>
    <scope>IDENTIFICATION</scope>
</reference>
<dbReference type="AlphaFoldDB" id="A0A7N0UM09"/>
<comment type="function">
    <text evidence="4">Metallothioneins have a high content of cysteine residues that bind various heavy metals.</text>
</comment>
<protein>
    <recommendedName>
        <fullName evidence="4">Metallothionein-like protein</fullName>
    </recommendedName>
</protein>
<sequence>MSACGRSCSWGSSCKCNGCGCNVYPDISETAANTPSIITGLAPQVNMKSFGGAVMGLAAEDGGCKCGSNTAHVTPATAD</sequence>
<dbReference type="InterPro" id="IPR000347">
    <property type="entry name" value="Metalthion_15p"/>
</dbReference>
<keyword evidence="3 4" id="KW-0480">Metal-thiolate cluster</keyword>
<evidence type="ECO:0000256" key="3">
    <source>
        <dbReference type="ARBA" id="ARBA00022851"/>
    </source>
</evidence>
<dbReference type="PANTHER" id="PTHR33543">
    <property type="entry name" value="METALLOTHIONEIN-LIKE PROTEIN 2A"/>
    <property type="match status" value="1"/>
</dbReference>
<comment type="similarity">
    <text evidence="1 4">Belongs to the metallothionein superfamily. Type 15 family.</text>
</comment>